<comment type="caution">
    <text evidence="2">The sequence shown here is derived from an EMBL/GenBank/DDBJ whole genome shotgun (WGS) entry which is preliminary data.</text>
</comment>
<feature type="region of interest" description="Disordered" evidence="1">
    <location>
        <begin position="437"/>
        <end position="467"/>
    </location>
</feature>
<sequence>MDGLVNHKFRFISNVADGAAVERDCQARVATACKKTIFRIEAPLHLNQPAITVPLYDYKGNVFINTQDAPHARKTGRNNFFSGARALVVGDFVAHYKQLYNMAMCVDDPTMYPRDAVRADKQDDNAAVRVYAAATLKKLTEDVEENMGIIVLIFVIGNLVDAYESRTMDHTTRAKNAILGRLFFKTWKLFLCKMGYSLSRYYISNAADKIFDILIDGLLGLIVVHRDCLGKPDIPLLPWKHESMGNERIFAAPSTGKTGKTAVLGQEGSLVFCIFDKMGKMENVFGKTNPILRRTFMLCFKIQKDVLGQSKKSGKDRICGGECAAGNVRQGMGPGRERERRAGARARGDDCGAGEEDVWLGPGPGIDRDGRSADEHRVAAHSPPQLRAAVHCDAWEENVRWETGTGAPHSYPSCARSYPSCARSGASWCRLWRHPQRAGGEHAAEAGDSTKSCGAAVPGPRTPVRSD</sequence>
<protein>
    <submittedName>
        <fullName evidence="2">Uncharacterized protein</fullName>
    </submittedName>
</protein>
<evidence type="ECO:0000313" key="2">
    <source>
        <dbReference type="EMBL" id="KAJ7195371.1"/>
    </source>
</evidence>
<keyword evidence="3" id="KW-1185">Reference proteome</keyword>
<evidence type="ECO:0000256" key="1">
    <source>
        <dbReference type="SAM" id="MobiDB-lite"/>
    </source>
</evidence>
<organism evidence="2 3">
    <name type="scientific">Mycena pura</name>
    <dbReference type="NCBI Taxonomy" id="153505"/>
    <lineage>
        <taxon>Eukaryota</taxon>
        <taxon>Fungi</taxon>
        <taxon>Dikarya</taxon>
        <taxon>Basidiomycota</taxon>
        <taxon>Agaricomycotina</taxon>
        <taxon>Agaricomycetes</taxon>
        <taxon>Agaricomycetidae</taxon>
        <taxon>Agaricales</taxon>
        <taxon>Marasmiineae</taxon>
        <taxon>Mycenaceae</taxon>
        <taxon>Mycena</taxon>
    </lineage>
</organism>
<dbReference type="Proteomes" id="UP001219525">
    <property type="component" value="Unassembled WGS sequence"/>
</dbReference>
<accession>A0AAD6UUS3</accession>
<dbReference type="AlphaFoldDB" id="A0AAD6UUS3"/>
<proteinExistence type="predicted"/>
<gene>
    <name evidence="2" type="ORF">GGX14DRAFT_575687</name>
</gene>
<name>A0AAD6UUS3_9AGAR</name>
<dbReference type="EMBL" id="JARJCW010000091">
    <property type="protein sequence ID" value="KAJ7195371.1"/>
    <property type="molecule type" value="Genomic_DNA"/>
</dbReference>
<feature type="region of interest" description="Disordered" evidence="1">
    <location>
        <begin position="330"/>
        <end position="375"/>
    </location>
</feature>
<evidence type="ECO:0000313" key="3">
    <source>
        <dbReference type="Proteomes" id="UP001219525"/>
    </source>
</evidence>
<reference evidence="2" key="1">
    <citation type="submission" date="2023-03" db="EMBL/GenBank/DDBJ databases">
        <title>Massive genome expansion in bonnet fungi (Mycena s.s.) driven by repeated elements and novel gene families across ecological guilds.</title>
        <authorList>
            <consortium name="Lawrence Berkeley National Laboratory"/>
            <person name="Harder C.B."/>
            <person name="Miyauchi S."/>
            <person name="Viragh M."/>
            <person name="Kuo A."/>
            <person name="Thoen E."/>
            <person name="Andreopoulos B."/>
            <person name="Lu D."/>
            <person name="Skrede I."/>
            <person name="Drula E."/>
            <person name="Henrissat B."/>
            <person name="Morin E."/>
            <person name="Kohler A."/>
            <person name="Barry K."/>
            <person name="LaButti K."/>
            <person name="Morin E."/>
            <person name="Salamov A."/>
            <person name="Lipzen A."/>
            <person name="Mereny Z."/>
            <person name="Hegedus B."/>
            <person name="Baldrian P."/>
            <person name="Stursova M."/>
            <person name="Weitz H."/>
            <person name="Taylor A."/>
            <person name="Grigoriev I.V."/>
            <person name="Nagy L.G."/>
            <person name="Martin F."/>
            <person name="Kauserud H."/>
        </authorList>
    </citation>
    <scope>NUCLEOTIDE SEQUENCE</scope>
    <source>
        <strain evidence="2">9144</strain>
    </source>
</reference>
<feature type="compositionally biased region" description="Basic and acidic residues" evidence="1">
    <location>
        <begin position="335"/>
        <end position="350"/>
    </location>
</feature>
<feature type="compositionally biased region" description="Basic and acidic residues" evidence="1">
    <location>
        <begin position="366"/>
        <end position="375"/>
    </location>
</feature>